<dbReference type="EMBL" id="FOMB01000005">
    <property type="protein sequence ID" value="SFC43699.1"/>
    <property type="molecule type" value="Genomic_DNA"/>
</dbReference>
<sequence length="124" mass="13726">MSTRMQALSVVKVDDVIFGLGAGGQDKLLLVYEVDDNGFSARHITTQMTFKFGRDGKTWGNATDGYVTIVSTAKLTPDMYEVALGLDRKFAARPEYPDGILTKAEIQLLLTHKRFFEARLLPGP</sequence>
<name>A0A1I1J502_9HYPH</name>
<gene>
    <name evidence="1" type="ORF">SAMN04488059_10574</name>
</gene>
<evidence type="ECO:0000313" key="2">
    <source>
        <dbReference type="Proteomes" id="UP000182258"/>
    </source>
</evidence>
<dbReference type="RefSeq" id="WP_046170282.1">
    <property type="nucleotide sequence ID" value="NZ_FOMB01000005.1"/>
</dbReference>
<dbReference type="OrthoDB" id="7949805at2"/>
<reference evidence="1 2" key="1">
    <citation type="submission" date="2016-10" db="EMBL/GenBank/DDBJ databases">
        <authorList>
            <person name="de Groot N.N."/>
        </authorList>
    </citation>
    <scope>NUCLEOTIDE SEQUENCE [LARGE SCALE GENOMIC DNA]</scope>
    <source>
        <strain evidence="1 2">CGMCC 1.10210</strain>
    </source>
</reference>
<proteinExistence type="predicted"/>
<organism evidence="1 2">
    <name type="scientific">Devosia psychrophila</name>
    <dbReference type="NCBI Taxonomy" id="728005"/>
    <lineage>
        <taxon>Bacteria</taxon>
        <taxon>Pseudomonadati</taxon>
        <taxon>Pseudomonadota</taxon>
        <taxon>Alphaproteobacteria</taxon>
        <taxon>Hyphomicrobiales</taxon>
        <taxon>Devosiaceae</taxon>
        <taxon>Devosia</taxon>
    </lineage>
</organism>
<dbReference type="Proteomes" id="UP000182258">
    <property type="component" value="Unassembled WGS sequence"/>
</dbReference>
<protein>
    <submittedName>
        <fullName evidence="1">Uncharacterized protein</fullName>
    </submittedName>
</protein>
<evidence type="ECO:0000313" key="1">
    <source>
        <dbReference type="EMBL" id="SFC43699.1"/>
    </source>
</evidence>
<dbReference type="AlphaFoldDB" id="A0A1I1J502"/>
<accession>A0A1I1J502</accession>